<sequence length="133" mass="15376">MQYVEAFNSLGYDVPSPRQDWSAEKGDGVCITLWKAEVDWTPPPPRFDCWKTQKPGENDWDMLPGNSRRARHIARALEEFGGWVDVIIVNGKPGEGYKSADVWKTEQRMNHRWRIQKFDQATGFFSATAEKQE</sequence>
<organism evidence="1 2">
    <name type="scientific">Roseisalinus antarcticus</name>
    <dbReference type="NCBI Taxonomy" id="254357"/>
    <lineage>
        <taxon>Bacteria</taxon>
        <taxon>Pseudomonadati</taxon>
        <taxon>Pseudomonadota</taxon>
        <taxon>Alphaproteobacteria</taxon>
        <taxon>Rhodobacterales</taxon>
        <taxon>Roseobacteraceae</taxon>
        <taxon>Roseisalinus</taxon>
    </lineage>
</organism>
<protein>
    <submittedName>
        <fullName evidence="1">Uncharacterized protein</fullName>
    </submittedName>
</protein>
<keyword evidence="2" id="KW-1185">Reference proteome</keyword>
<accession>A0A1Y5RS09</accession>
<dbReference type="OrthoDB" id="7843324at2"/>
<name>A0A1Y5RS09_9RHOB</name>
<dbReference type="EMBL" id="FWFZ01000002">
    <property type="protein sequence ID" value="SLN23025.1"/>
    <property type="molecule type" value="Genomic_DNA"/>
</dbReference>
<evidence type="ECO:0000313" key="2">
    <source>
        <dbReference type="Proteomes" id="UP000193900"/>
    </source>
</evidence>
<gene>
    <name evidence="1" type="ORF">ROA7023_00679</name>
</gene>
<dbReference type="RefSeq" id="WP_143535429.1">
    <property type="nucleotide sequence ID" value="NZ_FWFZ01000002.1"/>
</dbReference>
<dbReference type="Proteomes" id="UP000193900">
    <property type="component" value="Unassembled WGS sequence"/>
</dbReference>
<reference evidence="1 2" key="1">
    <citation type="submission" date="2017-03" db="EMBL/GenBank/DDBJ databases">
        <authorList>
            <person name="Afonso C.L."/>
            <person name="Miller P.J."/>
            <person name="Scott M.A."/>
            <person name="Spackman E."/>
            <person name="Goraichik I."/>
            <person name="Dimitrov K.M."/>
            <person name="Suarez D.L."/>
            <person name="Swayne D.E."/>
        </authorList>
    </citation>
    <scope>NUCLEOTIDE SEQUENCE [LARGE SCALE GENOMIC DNA]</scope>
    <source>
        <strain evidence="1 2">CECT 7023</strain>
    </source>
</reference>
<evidence type="ECO:0000313" key="1">
    <source>
        <dbReference type="EMBL" id="SLN23025.1"/>
    </source>
</evidence>
<proteinExistence type="predicted"/>
<dbReference type="AlphaFoldDB" id="A0A1Y5RS09"/>